<feature type="domain" description="DUF6291" evidence="2">
    <location>
        <begin position="17"/>
        <end position="92"/>
    </location>
</feature>
<protein>
    <recommendedName>
        <fullName evidence="2">DUF6291 domain-containing protein</fullName>
    </recommendedName>
</protein>
<name>A0A174B4R0_9BACE</name>
<evidence type="ECO:0000256" key="1">
    <source>
        <dbReference type="SAM" id="MobiDB-lite"/>
    </source>
</evidence>
<dbReference type="AlphaFoldDB" id="A0A174B4R0"/>
<evidence type="ECO:0000313" key="4">
    <source>
        <dbReference type="Proteomes" id="UP000095517"/>
    </source>
</evidence>
<dbReference type="Proteomes" id="UP000095517">
    <property type="component" value="Unassembled WGS sequence"/>
</dbReference>
<dbReference type="Pfam" id="PF19808">
    <property type="entry name" value="DUF6291"/>
    <property type="match status" value="1"/>
</dbReference>
<evidence type="ECO:0000259" key="2">
    <source>
        <dbReference type="Pfam" id="PF19808"/>
    </source>
</evidence>
<proteinExistence type="predicted"/>
<accession>A0A174B4R0</accession>
<feature type="compositionally biased region" description="Basic and acidic residues" evidence="1">
    <location>
        <begin position="89"/>
        <end position="103"/>
    </location>
</feature>
<feature type="compositionally biased region" description="Basic residues" evidence="1">
    <location>
        <begin position="78"/>
        <end position="88"/>
    </location>
</feature>
<feature type="region of interest" description="Disordered" evidence="1">
    <location>
        <begin position="78"/>
        <end position="127"/>
    </location>
</feature>
<dbReference type="InterPro" id="IPR046258">
    <property type="entry name" value="DUF6291"/>
</dbReference>
<organism evidence="3 4">
    <name type="scientific">Bacteroides finegoldii</name>
    <dbReference type="NCBI Taxonomy" id="338188"/>
    <lineage>
        <taxon>Bacteria</taxon>
        <taxon>Pseudomonadati</taxon>
        <taxon>Bacteroidota</taxon>
        <taxon>Bacteroidia</taxon>
        <taxon>Bacteroidales</taxon>
        <taxon>Bacteroidaceae</taxon>
        <taxon>Bacteroides</taxon>
    </lineage>
</organism>
<reference evidence="3 4" key="1">
    <citation type="submission" date="2015-09" db="EMBL/GenBank/DDBJ databases">
        <authorList>
            <consortium name="Pathogen Informatics"/>
        </authorList>
    </citation>
    <scope>NUCLEOTIDE SEQUENCE [LARGE SCALE GENOMIC DNA]</scope>
    <source>
        <strain evidence="3 4">2789STDY5608840</strain>
    </source>
</reference>
<dbReference type="EMBL" id="CYZH01000005">
    <property type="protein sequence ID" value="CUN96091.1"/>
    <property type="molecule type" value="Genomic_DNA"/>
</dbReference>
<gene>
    <name evidence="3" type="ORF">ERS852397_01113</name>
</gene>
<dbReference type="STRING" id="338188.ERS852397_01113"/>
<evidence type="ECO:0000313" key="3">
    <source>
        <dbReference type="EMBL" id="CUN96091.1"/>
    </source>
</evidence>
<sequence>MINMKTMISKENMERETFVFYRSYFDAIELLSKKNRLLAYEAIAKYALTQEEIQDLPPQVAIILKMAKPNIDATIRNYNRRVKSKRQKKTSDFEDKLNEEVQLPRKKSSSIIDDSFEDNDENTLYLE</sequence>